<dbReference type="SMART" id="SM00320">
    <property type="entry name" value="WD40"/>
    <property type="match status" value="7"/>
</dbReference>
<dbReference type="PROSITE" id="PS00678">
    <property type="entry name" value="WD_REPEATS_1"/>
    <property type="match status" value="2"/>
</dbReference>
<gene>
    <name evidence="7" type="ORF">IWQ60_008051</name>
</gene>
<dbReference type="PROSITE" id="PS50294">
    <property type="entry name" value="WD_REPEATS_REGION"/>
    <property type="match status" value="5"/>
</dbReference>
<organism evidence="7 8">
    <name type="scientific">Tieghemiomyces parasiticus</name>
    <dbReference type="NCBI Taxonomy" id="78921"/>
    <lineage>
        <taxon>Eukaryota</taxon>
        <taxon>Fungi</taxon>
        <taxon>Fungi incertae sedis</taxon>
        <taxon>Zoopagomycota</taxon>
        <taxon>Kickxellomycotina</taxon>
        <taxon>Dimargaritomycetes</taxon>
        <taxon>Dimargaritales</taxon>
        <taxon>Dimargaritaceae</taxon>
        <taxon>Tieghemiomyces</taxon>
    </lineage>
</organism>
<dbReference type="CDD" id="cd00200">
    <property type="entry name" value="WD40"/>
    <property type="match status" value="1"/>
</dbReference>
<dbReference type="PROSITE" id="PS50082">
    <property type="entry name" value="WD_REPEATS_2"/>
    <property type="match status" value="7"/>
</dbReference>
<dbReference type="InterPro" id="IPR001680">
    <property type="entry name" value="WD40_rpt"/>
</dbReference>
<dbReference type="InterPro" id="IPR052234">
    <property type="entry name" value="U5_snRNP_Component"/>
</dbReference>
<evidence type="ECO:0000313" key="8">
    <source>
        <dbReference type="Proteomes" id="UP001150569"/>
    </source>
</evidence>
<dbReference type="PRINTS" id="PR00320">
    <property type="entry name" value="GPROTEINBRPT"/>
</dbReference>
<feature type="repeat" description="WD" evidence="5">
    <location>
        <begin position="99"/>
        <end position="140"/>
    </location>
</feature>
<dbReference type="AlphaFoldDB" id="A0A9W8A3G8"/>
<keyword evidence="8" id="KW-1185">Reference proteome</keyword>
<name>A0A9W8A3G8_9FUNG</name>
<feature type="repeat" description="WD" evidence="5">
    <location>
        <begin position="285"/>
        <end position="315"/>
    </location>
</feature>
<accession>A0A9W8A3G8</accession>
<evidence type="ECO:0000256" key="4">
    <source>
        <dbReference type="ARBA" id="ARBA00023187"/>
    </source>
</evidence>
<dbReference type="PANTHER" id="PTHR44006:SF1">
    <property type="entry name" value="U5 SMALL NUCLEAR RIBONUCLEOPROTEIN 40 KDA PROTEIN"/>
    <property type="match status" value="1"/>
</dbReference>
<dbReference type="GO" id="GO:0071013">
    <property type="term" value="C:catalytic step 2 spliceosome"/>
    <property type="evidence" value="ECO:0007669"/>
    <property type="project" value="TreeGrafter"/>
</dbReference>
<evidence type="ECO:0000313" key="7">
    <source>
        <dbReference type="EMBL" id="KAJ1916606.1"/>
    </source>
</evidence>
<dbReference type="SUPFAM" id="SSF50978">
    <property type="entry name" value="WD40 repeat-like"/>
    <property type="match status" value="1"/>
</dbReference>
<keyword evidence="4" id="KW-0508">mRNA splicing</keyword>
<evidence type="ECO:0000256" key="3">
    <source>
        <dbReference type="ARBA" id="ARBA00022737"/>
    </source>
</evidence>
<dbReference type="OrthoDB" id="1068471at2759"/>
<feature type="repeat" description="WD" evidence="5">
    <location>
        <begin position="224"/>
        <end position="258"/>
    </location>
</feature>
<reference evidence="7" key="1">
    <citation type="submission" date="2022-07" db="EMBL/GenBank/DDBJ databases">
        <title>Phylogenomic reconstructions and comparative analyses of Kickxellomycotina fungi.</title>
        <authorList>
            <person name="Reynolds N.K."/>
            <person name="Stajich J.E."/>
            <person name="Barry K."/>
            <person name="Grigoriev I.V."/>
            <person name="Crous P."/>
            <person name="Smith M.E."/>
        </authorList>
    </citation>
    <scope>NUCLEOTIDE SEQUENCE</scope>
    <source>
        <strain evidence="7">RSA 861</strain>
    </source>
</reference>
<feature type="repeat" description="WD" evidence="5">
    <location>
        <begin position="56"/>
        <end position="87"/>
    </location>
</feature>
<dbReference type="PANTHER" id="PTHR44006">
    <property type="entry name" value="U5 SMALL NUCLEAR RIBONUCLEOPROTEIN 40 KDA PROTEIN"/>
    <property type="match status" value="1"/>
</dbReference>
<proteinExistence type="predicted"/>
<comment type="caution">
    <text evidence="7">The sequence shown here is derived from an EMBL/GenBank/DDBJ whole genome shotgun (WGS) entry which is preliminary data.</text>
</comment>
<dbReference type="GO" id="GO:0003723">
    <property type="term" value="F:RNA binding"/>
    <property type="evidence" value="ECO:0007669"/>
    <property type="project" value="TreeGrafter"/>
</dbReference>
<evidence type="ECO:0000256" key="1">
    <source>
        <dbReference type="ARBA" id="ARBA00022574"/>
    </source>
</evidence>
<evidence type="ECO:0000256" key="5">
    <source>
        <dbReference type="PROSITE-ProRule" id="PRU00221"/>
    </source>
</evidence>
<keyword evidence="2" id="KW-0507">mRNA processing</keyword>
<dbReference type="InterPro" id="IPR036322">
    <property type="entry name" value="WD40_repeat_dom_sf"/>
</dbReference>
<feature type="repeat" description="WD" evidence="5">
    <location>
        <begin position="141"/>
        <end position="182"/>
    </location>
</feature>
<dbReference type="GO" id="GO:0006397">
    <property type="term" value="P:mRNA processing"/>
    <property type="evidence" value="ECO:0007669"/>
    <property type="project" value="UniProtKB-KW"/>
</dbReference>
<dbReference type="Proteomes" id="UP001150569">
    <property type="component" value="Unassembled WGS sequence"/>
</dbReference>
<dbReference type="Gene3D" id="2.130.10.10">
    <property type="entry name" value="YVTN repeat-like/Quinoprotein amine dehydrogenase"/>
    <property type="match status" value="1"/>
</dbReference>
<feature type="repeat" description="WD" evidence="5">
    <location>
        <begin position="182"/>
        <end position="223"/>
    </location>
</feature>
<sequence>MVSPLPKRSRSLSEDSAEALEAKKPRALVPHVAGTLVAAVDPQRRRSGLQAPTMQLTGATGEVLTGQFDPSGQFVASAGFDRHVLLWRTYGDCPNYGLLQGHRGPVMQVLWTADSAHLYSASTDRTLALWDTASGERVRRLRGHGAIVNCVARPGVTTTMASGSDDGTVRLWDPRERPAVAILAGRAPVTALAYAPDGDQLYAGGLDNLIRVWDVRQRTVRSTLAGHTDTVTGLALHPEGGLLLSYAMDSTARVWDVRPFAPAERCLRTLEGAPAGFERNLVKPAWSADGEFAATGGADRTVTVWDHRSGQLVAKLAGHKGNVNQVDFHPREPILLSASTDRTLLLGEYDFGAR</sequence>
<dbReference type="InterPro" id="IPR020472">
    <property type="entry name" value="WD40_PAC1"/>
</dbReference>
<dbReference type="InterPro" id="IPR019775">
    <property type="entry name" value="WD40_repeat_CS"/>
</dbReference>
<evidence type="ECO:0000256" key="2">
    <source>
        <dbReference type="ARBA" id="ARBA00022664"/>
    </source>
</evidence>
<dbReference type="Pfam" id="PF00400">
    <property type="entry name" value="WD40"/>
    <property type="match status" value="7"/>
</dbReference>
<dbReference type="EMBL" id="JANBPT010000576">
    <property type="protein sequence ID" value="KAJ1916606.1"/>
    <property type="molecule type" value="Genomic_DNA"/>
</dbReference>
<feature type="repeat" description="WD" evidence="5">
    <location>
        <begin position="316"/>
        <end position="354"/>
    </location>
</feature>
<dbReference type="GO" id="GO:0008380">
    <property type="term" value="P:RNA splicing"/>
    <property type="evidence" value="ECO:0007669"/>
    <property type="project" value="UniProtKB-KW"/>
</dbReference>
<keyword evidence="3" id="KW-0677">Repeat</keyword>
<keyword evidence="1 5" id="KW-0853">WD repeat</keyword>
<protein>
    <recommendedName>
        <fullName evidence="9">Anaphase-promoting complex subunit 4 WD40 domain-containing protein</fullName>
    </recommendedName>
</protein>
<dbReference type="InterPro" id="IPR015943">
    <property type="entry name" value="WD40/YVTN_repeat-like_dom_sf"/>
</dbReference>
<feature type="region of interest" description="Disordered" evidence="6">
    <location>
        <begin position="1"/>
        <end position="23"/>
    </location>
</feature>
<evidence type="ECO:0000256" key="6">
    <source>
        <dbReference type="SAM" id="MobiDB-lite"/>
    </source>
</evidence>
<evidence type="ECO:0008006" key="9">
    <source>
        <dbReference type="Google" id="ProtNLM"/>
    </source>
</evidence>